<evidence type="ECO:0000313" key="5">
    <source>
        <dbReference type="EMBL" id="RIY38664.1"/>
    </source>
</evidence>
<dbReference type="SUPFAM" id="SSF53623">
    <property type="entry name" value="MurD-like peptide ligases, catalytic domain"/>
    <property type="match status" value="1"/>
</dbReference>
<feature type="domain" description="Mur ligase central" evidence="4">
    <location>
        <begin position="134"/>
        <end position="356"/>
    </location>
</feature>
<dbReference type="RefSeq" id="WP_119531082.1">
    <property type="nucleotide sequence ID" value="NZ_JBHSSP010000009.1"/>
</dbReference>
<reference evidence="5 6" key="1">
    <citation type="submission" date="2017-08" db="EMBL/GenBank/DDBJ databases">
        <title>Reclassification of Bisgaard taxon 37 and 44.</title>
        <authorList>
            <person name="Christensen H."/>
        </authorList>
    </citation>
    <scope>NUCLEOTIDE SEQUENCE [LARGE SCALE GENOMIC DNA]</scope>
    <source>
        <strain evidence="5 6">111</strain>
    </source>
</reference>
<dbReference type="InterPro" id="IPR013221">
    <property type="entry name" value="Mur_ligase_cen"/>
</dbReference>
<evidence type="ECO:0000256" key="3">
    <source>
        <dbReference type="ARBA" id="ARBA00022840"/>
    </source>
</evidence>
<dbReference type="PANTHER" id="PTHR43024:SF1">
    <property type="entry name" value="UDP-N-ACETYLMURAMOYL-TRIPEPTIDE--D-ALANYL-D-ALANINE LIGASE"/>
    <property type="match status" value="1"/>
</dbReference>
<dbReference type="OrthoDB" id="9801978at2"/>
<dbReference type="EMBL" id="NRJG01000058">
    <property type="protein sequence ID" value="RIY38664.1"/>
    <property type="molecule type" value="Genomic_DNA"/>
</dbReference>
<dbReference type="InterPro" id="IPR036615">
    <property type="entry name" value="Mur_ligase_C_dom_sf"/>
</dbReference>
<organism evidence="5 6">
    <name type="scientific">Psittacicella hinzii</name>
    <dbReference type="NCBI Taxonomy" id="2028575"/>
    <lineage>
        <taxon>Bacteria</taxon>
        <taxon>Pseudomonadati</taxon>
        <taxon>Pseudomonadota</taxon>
        <taxon>Gammaproteobacteria</taxon>
        <taxon>Pasteurellales</taxon>
        <taxon>Psittacicellaceae</taxon>
        <taxon>Psittacicella</taxon>
    </lineage>
</organism>
<keyword evidence="6" id="KW-1185">Reference proteome</keyword>
<protein>
    <recommendedName>
        <fullName evidence="4">Mur ligase central domain-containing protein</fullName>
    </recommendedName>
</protein>
<dbReference type="AlphaFoldDB" id="A0A3A1YQL5"/>
<dbReference type="InterPro" id="IPR036565">
    <property type="entry name" value="Mur-like_cat_sf"/>
</dbReference>
<dbReference type="InterPro" id="IPR051046">
    <property type="entry name" value="MurCDEF_CellWall_CoF430Synth"/>
</dbReference>
<proteinExistence type="predicted"/>
<name>A0A3A1YQL5_9GAMM</name>
<dbReference type="Gene3D" id="3.40.1190.10">
    <property type="entry name" value="Mur-like, catalytic domain"/>
    <property type="match status" value="1"/>
</dbReference>
<sequence length="604" mass="68224">MTQITYSNLIDLLEHTKLLDGEVDDVKLRYIYKVLKDVPLVITTDTRKIETILNKNFYSLFIALPSTRFSPEDLAEIALDLPTKPAVITTKLDEYRFILDVLEDYLIPVTDTTKALEVIAAYARRVYNPLTIAITGSSGKTTLKEIISQVLRKHYKKGVIATKGNFNNQLGVPITLNDLTISHAKDGIPPHIAVVEHGANHANEINYTTRISQPHIAIINNVQPAHTEGFGGIEGVALAKSEIFNHLADNGIKIINIDSFTNDLFFARKGKQTLLTVSKENDAADFFIEPHSIRSDRDGLSFVVQINGFEIPRLSTARADKYAPSEIFIDKQRVKIRSNLRGEHNAYNLTIALAACLAAGMTMPHIIKAMEDIKELPGRGNLLKTIPFDIIDDTYNANPGSVIASMNNLATLTYKDKIYVLGALAEIDEESKVEFYQKVYKEFVVPQKFLLFGYVQFTNTLSDAIKNNPQEYKYYSFTYQEQTVYAVEYLAAKDPHKLTELFYMQCQTYNIKLYPRPIHSLGMVFKGSRSSRLEIVICKVIEKFISEFEIDISDFISQLSKNVGGKASYASIIKDTPSYDPELYAVFEVVDYLHDNYNYNFSFV</sequence>
<keyword evidence="3" id="KW-0067">ATP-binding</keyword>
<dbReference type="GO" id="GO:0005524">
    <property type="term" value="F:ATP binding"/>
    <property type="evidence" value="ECO:0007669"/>
    <property type="project" value="UniProtKB-KW"/>
</dbReference>
<comment type="caution">
    <text evidence="5">The sequence shown here is derived from an EMBL/GenBank/DDBJ whole genome shotgun (WGS) entry which is preliminary data.</text>
</comment>
<dbReference type="Proteomes" id="UP000265916">
    <property type="component" value="Unassembled WGS sequence"/>
</dbReference>
<dbReference type="Gene3D" id="3.90.190.20">
    <property type="entry name" value="Mur ligase, C-terminal domain"/>
    <property type="match status" value="1"/>
</dbReference>
<evidence type="ECO:0000313" key="6">
    <source>
        <dbReference type="Proteomes" id="UP000265916"/>
    </source>
</evidence>
<keyword evidence="1" id="KW-0436">Ligase</keyword>
<accession>A0A3A1YQL5</accession>
<evidence type="ECO:0000256" key="2">
    <source>
        <dbReference type="ARBA" id="ARBA00022741"/>
    </source>
</evidence>
<dbReference type="PANTHER" id="PTHR43024">
    <property type="entry name" value="UDP-N-ACETYLMURAMOYL-TRIPEPTIDE--D-ALANYL-D-ALANINE LIGASE"/>
    <property type="match status" value="1"/>
</dbReference>
<dbReference type="SUPFAM" id="SSF53244">
    <property type="entry name" value="MurD-like peptide ligases, peptide-binding domain"/>
    <property type="match status" value="1"/>
</dbReference>
<evidence type="ECO:0000256" key="1">
    <source>
        <dbReference type="ARBA" id="ARBA00022598"/>
    </source>
</evidence>
<dbReference type="GO" id="GO:0016881">
    <property type="term" value="F:acid-amino acid ligase activity"/>
    <property type="evidence" value="ECO:0007669"/>
    <property type="project" value="InterPro"/>
</dbReference>
<evidence type="ECO:0000259" key="4">
    <source>
        <dbReference type="Pfam" id="PF08245"/>
    </source>
</evidence>
<gene>
    <name evidence="5" type="ORF">CKF58_03660</name>
</gene>
<keyword evidence="2" id="KW-0547">Nucleotide-binding</keyword>
<dbReference type="Pfam" id="PF08245">
    <property type="entry name" value="Mur_ligase_M"/>
    <property type="match status" value="1"/>
</dbReference>